<dbReference type="InterPro" id="IPR017453">
    <property type="entry name" value="GCV_H_sub"/>
</dbReference>
<feature type="domain" description="Lipoyl-binding" evidence="6">
    <location>
        <begin position="71"/>
        <end position="154"/>
    </location>
</feature>
<dbReference type="GO" id="GO:0005739">
    <property type="term" value="C:mitochondrion"/>
    <property type="evidence" value="ECO:0007669"/>
    <property type="project" value="UniProtKB-SubCell"/>
</dbReference>
<accession>A0A1E4TMX1</accession>
<dbReference type="InterPro" id="IPR011053">
    <property type="entry name" value="Single_hybrid_motif"/>
</dbReference>
<comment type="cofactor">
    <cofactor evidence="5">
        <name>(R)-lipoate</name>
        <dbReference type="ChEBI" id="CHEBI:83088"/>
    </cofactor>
    <text evidence="5">Binds 1 lipoyl cofactor covalently.</text>
</comment>
<comment type="subunit">
    <text evidence="5">The glycine cleavage system is composed of four proteins: P, T, L and H.</text>
</comment>
<dbReference type="InterPro" id="IPR003016">
    <property type="entry name" value="2-oxoA_DH_lipoyl-BS"/>
</dbReference>
<dbReference type="InterPro" id="IPR033753">
    <property type="entry name" value="GCV_H/Fam206"/>
</dbReference>
<sequence>MFPAVSKRIIFSRFSTIHRASVLPAATSFVRFNSSINKINQESIVGKYSPGPIVLRYSQEHEWVAAHPDGTTFIGITKYAADAIGDATYVELPDVSDEVIEQGASLGSVESVKSASEIYSPVNGEIIEANKVLSEKPDLINSDPMGEGWIVKMKIFDTKQLDEGDLFDEKGYQKYLEDLD</sequence>
<evidence type="ECO:0000313" key="8">
    <source>
        <dbReference type="Proteomes" id="UP000094236"/>
    </source>
</evidence>
<dbReference type="PANTHER" id="PTHR11715">
    <property type="entry name" value="GLYCINE CLEAVAGE SYSTEM H PROTEIN"/>
    <property type="match status" value="1"/>
</dbReference>
<dbReference type="PANTHER" id="PTHR11715:SF3">
    <property type="entry name" value="GLYCINE CLEAVAGE SYSTEM H PROTEIN-RELATED"/>
    <property type="match status" value="1"/>
</dbReference>
<dbReference type="GO" id="GO:0009249">
    <property type="term" value="P:protein lipoylation"/>
    <property type="evidence" value="ECO:0007669"/>
    <property type="project" value="TreeGrafter"/>
</dbReference>
<evidence type="ECO:0000256" key="1">
    <source>
        <dbReference type="ARBA" id="ARBA00009249"/>
    </source>
</evidence>
<protein>
    <recommendedName>
        <fullName evidence="5">Glycine cleavage system H protein</fullName>
    </recommendedName>
</protein>
<evidence type="ECO:0000259" key="6">
    <source>
        <dbReference type="PROSITE" id="PS50968"/>
    </source>
</evidence>
<comment type="similarity">
    <text evidence="1 5">Belongs to the GcvH family.</text>
</comment>
<dbReference type="PROSITE" id="PS50968">
    <property type="entry name" value="BIOTINYL_LIPOYL"/>
    <property type="match status" value="1"/>
</dbReference>
<dbReference type="HAMAP" id="MF_00272">
    <property type="entry name" value="GcvH"/>
    <property type="match status" value="1"/>
</dbReference>
<keyword evidence="5" id="KW-0496">Mitochondrion</keyword>
<evidence type="ECO:0000256" key="2">
    <source>
        <dbReference type="ARBA" id="ARBA00022823"/>
    </source>
</evidence>
<dbReference type="InterPro" id="IPR000089">
    <property type="entry name" value="Biotin_lipoyl"/>
</dbReference>
<dbReference type="NCBIfam" id="TIGR00527">
    <property type="entry name" value="gcvH"/>
    <property type="match status" value="1"/>
</dbReference>
<organism evidence="7 8">
    <name type="scientific">Pachysolen tannophilus NRRL Y-2460</name>
    <dbReference type="NCBI Taxonomy" id="669874"/>
    <lineage>
        <taxon>Eukaryota</taxon>
        <taxon>Fungi</taxon>
        <taxon>Dikarya</taxon>
        <taxon>Ascomycota</taxon>
        <taxon>Saccharomycotina</taxon>
        <taxon>Pichiomycetes</taxon>
        <taxon>Pachysolenaceae</taxon>
        <taxon>Pachysolen</taxon>
    </lineage>
</organism>
<gene>
    <name evidence="7" type="ORF">PACTADRAFT_52132</name>
</gene>
<evidence type="ECO:0000256" key="4">
    <source>
        <dbReference type="PIRSR" id="PIRSR617453-50"/>
    </source>
</evidence>
<dbReference type="CDD" id="cd06848">
    <property type="entry name" value="GCS_H"/>
    <property type="match status" value="1"/>
</dbReference>
<comment type="function">
    <text evidence="5">The H protein shuttles the methylamine group of glycine from the P protein to the T protein.</text>
</comment>
<dbReference type="PROSITE" id="PS00189">
    <property type="entry name" value="LIPOYL"/>
    <property type="match status" value="1"/>
</dbReference>
<proteinExistence type="inferred from homology"/>
<evidence type="ECO:0000313" key="7">
    <source>
        <dbReference type="EMBL" id="ODV93115.1"/>
    </source>
</evidence>
<dbReference type="EMBL" id="KV454019">
    <property type="protein sequence ID" value="ODV93115.1"/>
    <property type="molecule type" value="Genomic_DNA"/>
</dbReference>
<reference evidence="8" key="1">
    <citation type="submission" date="2016-05" db="EMBL/GenBank/DDBJ databases">
        <title>Comparative genomics of biotechnologically important yeasts.</title>
        <authorList>
            <consortium name="DOE Joint Genome Institute"/>
            <person name="Riley R."/>
            <person name="Haridas S."/>
            <person name="Wolfe K.H."/>
            <person name="Lopes M.R."/>
            <person name="Hittinger C.T."/>
            <person name="Goker M."/>
            <person name="Salamov A."/>
            <person name="Wisecaver J."/>
            <person name="Long T.M."/>
            <person name="Aerts A.L."/>
            <person name="Barry K."/>
            <person name="Choi C."/>
            <person name="Clum A."/>
            <person name="Coughlan A.Y."/>
            <person name="Deshpande S."/>
            <person name="Douglass A.P."/>
            <person name="Hanson S.J."/>
            <person name="Klenk H.-P."/>
            <person name="Labutti K."/>
            <person name="Lapidus A."/>
            <person name="Lindquist E."/>
            <person name="Lipzen A."/>
            <person name="Meier-Kolthoff J.P."/>
            <person name="Ohm R.A."/>
            <person name="Otillar R.P."/>
            <person name="Pangilinan J."/>
            <person name="Peng Y."/>
            <person name="Rokas A."/>
            <person name="Rosa C.A."/>
            <person name="Scheuner C."/>
            <person name="Sibirny A.A."/>
            <person name="Slot J.C."/>
            <person name="Stielow J.B."/>
            <person name="Sun H."/>
            <person name="Kurtzman C.P."/>
            <person name="Blackwell M."/>
            <person name="Grigoriev I.V."/>
            <person name="Jeffries T.W."/>
        </authorList>
    </citation>
    <scope>NUCLEOTIDE SEQUENCE [LARGE SCALE GENOMIC DNA]</scope>
    <source>
        <strain evidence="8">NRRL Y-2460</strain>
    </source>
</reference>
<dbReference type="Proteomes" id="UP000094236">
    <property type="component" value="Unassembled WGS sequence"/>
</dbReference>
<keyword evidence="8" id="KW-1185">Reference proteome</keyword>
<dbReference type="InterPro" id="IPR002930">
    <property type="entry name" value="GCV_H"/>
</dbReference>
<dbReference type="AlphaFoldDB" id="A0A1E4TMX1"/>
<dbReference type="Pfam" id="PF01597">
    <property type="entry name" value="GCV_H"/>
    <property type="match status" value="1"/>
</dbReference>
<comment type="subcellular location">
    <subcellularLocation>
        <location evidence="5">Mitochondrion</location>
    </subcellularLocation>
</comment>
<dbReference type="GO" id="GO:0005960">
    <property type="term" value="C:glycine cleavage complex"/>
    <property type="evidence" value="ECO:0007669"/>
    <property type="project" value="UniProtKB-UniRule"/>
</dbReference>
<feature type="modified residue" description="N6-lipoyllysine" evidence="4">
    <location>
        <position position="113"/>
    </location>
</feature>
<evidence type="ECO:0000256" key="5">
    <source>
        <dbReference type="RuleBase" id="RU364055"/>
    </source>
</evidence>
<keyword evidence="2 4" id="KW-0450">Lipoyl</keyword>
<dbReference type="GO" id="GO:0019464">
    <property type="term" value="P:glycine decarboxylation via glycine cleavage system"/>
    <property type="evidence" value="ECO:0007669"/>
    <property type="project" value="UniProtKB-UniRule"/>
</dbReference>
<keyword evidence="3 5" id="KW-0809">Transit peptide</keyword>
<evidence type="ECO:0000256" key="3">
    <source>
        <dbReference type="ARBA" id="ARBA00022946"/>
    </source>
</evidence>
<dbReference type="NCBIfam" id="NF002270">
    <property type="entry name" value="PRK01202.1"/>
    <property type="match status" value="1"/>
</dbReference>
<dbReference type="STRING" id="669874.A0A1E4TMX1"/>
<name>A0A1E4TMX1_PACTA</name>
<dbReference type="SUPFAM" id="SSF51230">
    <property type="entry name" value="Single hybrid motif"/>
    <property type="match status" value="1"/>
</dbReference>
<dbReference type="Gene3D" id="2.40.50.100">
    <property type="match status" value="1"/>
</dbReference>
<dbReference type="OrthoDB" id="10264154at2759"/>